<comment type="caution">
    <text evidence="11">The sequence shown here is derived from an EMBL/GenBank/DDBJ whole genome shotgun (WGS) entry which is preliminary data.</text>
</comment>
<keyword evidence="7" id="KW-0067">ATP-binding</keyword>
<proteinExistence type="predicted"/>
<dbReference type="SUPFAM" id="SSF55874">
    <property type="entry name" value="ATPase domain of HSP90 chaperone/DNA topoisomerase II/histidine kinase"/>
    <property type="match status" value="1"/>
</dbReference>
<dbReference type="PANTHER" id="PTHR24421:SF10">
    <property type="entry name" value="NITRATE_NITRITE SENSOR PROTEIN NARQ"/>
    <property type="match status" value="1"/>
</dbReference>
<keyword evidence="8" id="KW-0902">Two-component regulatory system</keyword>
<feature type="transmembrane region" description="Helical" evidence="9">
    <location>
        <begin position="109"/>
        <end position="128"/>
    </location>
</feature>
<evidence type="ECO:0000256" key="2">
    <source>
        <dbReference type="ARBA" id="ARBA00012438"/>
    </source>
</evidence>
<feature type="transmembrane region" description="Helical" evidence="9">
    <location>
        <begin position="140"/>
        <end position="158"/>
    </location>
</feature>
<keyword evidence="5" id="KW-0547">Nucleotide-binding</keyword>
<feature type="transmembrane region" description="Helical" evidence="9">
    <location>
        <begin position="35"/>
        <end position="54"/>
    </location>
</feature>
<keyword evidence="3" id="KW-0597">Phosphoprotein</keyword>
<dbReference type="PANTHER" id="PTHR24421">
    <property type="entry name" value="NITRATE/NITRITE SENSOR PROTEIN NARX-RELATED"/>
    <property type="match status" value="1"/>
</dbReference>
<organism evidence="11 12">
    <name type="scientific">Alicyclobacillus cycloheptanicus</name>
    <dbReference type="NCBI Taxonomy" id="1457"/>
    <lineage>
        <taxon>Bacteria</taxon>
        <taxon>Bacillati</taxon>
        <taxon>Bacillota</taxon>
        <taxon>Bacilli</taxon>
        <taxon>Bacillales</taxon>
        <taxon>Alicyclobacillaceae</taxon>
        <taxon>Alicyclobacillus</taxon>
    </lineage>
</organism>
<name>A0ABT9XM43_9BACL</name>
<sequence>MSLTTRHETVNFVSRRVILFGLVVYDMWAKMTTGAVVVRTATMLECALYGAYILAMPRRRTTHRWFPLASAGMLVVTVCLSLFVQHNELGSTLTFFIAGMTGSRVRGKAAWWMGLPTFTGFLLMLIVVKPFGSAPLIAYIGYLAGLVGVYLGTLSAGVRRRAREAQQQYLRDLELAHQALQAAHRELQEASIQAMQAAVLAERNRIGREIHDSVGHALTSLVVQLQALQHRIRQDPQGAEQQVKALLRVTRQSLQEVRQAVRDVASAAPITSADALLALVHSVEANSRLSIDFHLPSQFDHWALETGVVIYRVLQEALTNVVRHSEATRVSIWLEPVDLPDGPAMRLIVEDNGKLRAFAPLAEGFGMQSMRSRCQDAGGSFHWRALEPHGMRIEAVIPWPGELAREAMQLAD</sequence>
<dbReference type="Gene3D" id="1.20.5.1930">
    <property type="match status" value="1"/>
</dbReference>
<dbReference type="RefSeq" id="WP_274457151.1">
    <property type="nucleotide sequence ID" value="NZ_CP067097.1"/>
</dbReference>
<dbReference type="InterPro" id="IPR050482">
    <property type="entry name" value="Sensor_HK_TwoCompSys"/>
</dbReference>
<reference evidence="11 12" key="1">
    <citation type="submission" date="2023-07" db="EMBL/GenBank/DDBJ databases">
        <title>Genomic Encyclopedia of Type Strains, Phase IV (KMG-IV): sequencing the most valuable type-strain genomes for metagenomic binning, comparative biology and taxonomic classification.</title>
        <authorList>
            <person name="Goeker M."/>
        </authorList>
    </citation>
    <scope>NUCLEOTIDE SEQUENCE [LARGE SCALE GENOMIC DNA]</scope>
    <source>
        <strain evidence="11 12">DSM 4006</strain>
    </source>
</reference>
<evidence type="ECO:0000313" key="12">
    <source>
        <dbReference type="Proteomes" id="UP001232973"/>
    </source>
</evidence>
<keyword evidence="6 11" id="KW-0418">Kinase</keyword>
<accession>A0ABT9XM43</accession>
<comment type="catalytic activity">
    <reaction evidence="1">
        <text>ATP + protein L-histidine = ADP + protein N-phospho-L-histidine.</text>
        <dbReference type="EC" id="2.7.13.3"/>
    </reaction>
</comment>
<dbReference type="Proteomes" id="UP001232973">
    <property type="component" value="Unassembled WGS sequence"/>
</dbReference>
<dbReference type="InterPro" id="IPR011712">
    <property type="entry name" value="Sig_transdc_His_kin_sub3_dim/P"/>
</dbReference>
<dbReference type="GO" id="GO:0016301">
    <property type="term" value="F:kinase activity"/>
    <property type="evidence" value="ECO:0007669"/>
    <property type="project" value="UniProtKB-KW"/>
</dbReference>
<dbReference type="Pfam" id="PF07730">
    <property type="entry name" value="HisKA_3"/>
    <property type="match status" value="1"/>
</dbReference>
<keyword evidence="9" id="KW-0472">Membrane</keyword>
<keyword evidence="4" id="KW-0808">Transferase</keyword>
<evidence type="ECO:0000313" key="11">
    <source>
        <dbReference type="EMBL" id="MDQ0191382.1"/>
    </source>
</evidence>
<protein>
    <recommendedName>
        <fullName evidence="2">histidine kinase</fullName>
        <ecNumber evidence="2">2.7.13.3</ecNumber>
    </recommendedName>
</protein>
<evidence type="ECO:0000256" key="3">
    <source>
        <dbReference type="ARBA" id="ARBA00022553"/>
    </source>
</evidence>
<keyword evidence="9" id="KW-1133">Transmembrane helix</keyword>
<evidence type="ECO:0000256" key="7">
    <source>
        <dbReference type="ARBA" id="ARBA00022840"/>
    </source>
</evidence>
<gene>
    <name evidence="11" type="ORF">J2S03_003253</name>
</gene>
<feature type="transmembrane region" description="Helical" evidence="9">
    <location>
        <begin position="66"/>
        <end position="84"/>
    </location>
</feature>
<evidence type="ECO:0000256" key="6">
    <source>
        <dbReference type="ARBA" id="ARBA00022777"/>
    </source>
</evidence>
<keyword evidence="12" id="KW-1185">Reference proteome</keyword>
<feature type="domain" description="Signal transduction histidine kinase subgroup 3 dimerisation and phosphoacceptor" evidence="10">
    <location>
        <begin position="202"/>
        <end position="264"/>
    </location>
</feature>
<evidence type="ECO:0000256" key="8">
    <source>
        <dbReference type="ARBA" id="ARBA00023012"/>
    </source>
</evidence>
<evidence type="ECO:0000256" key="1">
    <source>
        <dbReference type="ARBA" id="ARBA00000085"/>
    </source>
</evidence>
<dbReference type="EMBL" id="JAUSTP010000040">
    <property type="protein sequence ID" value="MDQ0191382.1"/>
    <property type="molecule type" value="Genomic_DNA"/>
</dbReference>
<evidence type="ECO:0000256" key="9">
    <source>
        <dbReference type="SAM" id="Phobius"/>
    </source>
</evidence>
<evidence type="ECO:0000256" key="5">
    <source>
        <dbReference type="ARBA" id="ARBA00022741"/>
    </source>
</evidence>
<feature type="transmembrane region" description="Helical" evidence="9">
    <location>
        <begin position="12"/>
        <end position="29"/>
    </location>
</feature>
<dbReference type="InterPro" id="IPR036890">
    <property type="entry name" value="HATPase_C_sf"/>
</dbReference>
<dbReference type="CDD" id="cd16917">
    <property type="entry name" value="HATPase_UhpB-NarQ-NarX-like"/>
    <property type="match status" value="1"/>
</dbReference>
<evidence type="ECO:0000259" key="10">
    <source>
        <dbReference type="Pfam" id="PF07730"/>
    </source>
</evidence>
<evidence type="ECO:0000256" key="4">
    <source>
        <dbReference type="ARBA" id="ARBA00022679"/>
    </source>
</evidence>
<dbReference type="EC" id="2.7.13.3" evidence="2"/>
<dbReference type="Gene3D" id="3.30.565.10">
    <property type="entry name" value="Histidine kinase-like ATPase, C-terminal domain"/>
    <property type="match status" value="1"/>
</dbReference>
<keyword evidence="9" id="KW-0812">Transmembrane</keyword>